<accession>A0A9N6ZG91</accession>
<evidence type="ECO:0000256" key="4">
    <source>
        <dbReference type="ARBA" id="ARBA00035269"/>
    </source>
</evidence>
<proteinExistence type="inferred from homology"/>
<evidence type="ECO:0000256" key="3">
    <source>
        <dbReference type="ARBA" id="ARBA00023274"/>
    </source>
</evidence>
<dbReference type="AlphaFoldDB" id="A0A9N6ZG91"/>
<evidence type="ECO:0000256" key="5">
    <source>
        <dbReference type="ARBA" id="ARBA00035538"/>
    </source>
</evidence>
<keyword evidence="2" id="KW-0689">Ribosomal protein</keyword>
<feature type="region of interest" description="Disordered" evidence="6">
    <location>
        <begin position="233"/>
        <end position="262"/>
    </location>
</feature>
<evidence type="ECO:0000313" key="7">
    <source>
        <dbReference type="EMBL" id="CAG4645888.1"/>
    </source>
</evidence>
<dbReference type="InterPro" id="IPR034704">
    <property type="entry name" value="Ribosomal_bL28/bL31-like_sf"/>
</dbReference>
<sequence>MIPIPPKVSREAFAKLPRYYQEFYNQLTYGPQKPLHYVHQPGKWRLDEETGQMIRIHNTPIPIMYPAQFHEGLWGGEGIIRGYTQKNPKVRRFPKFWVPNLQKFVLYSEILDRHFETIVTSNLLDLIDKHTGFDSYILETPPQDLKSNLALKIKRKLLLSLATKDFYQNDPAKHNEIYEKYKKYELPLEEAEWYGLTLAEAMAKYKATVEVRPPPVPKKLIFRQEFIEQLKSFQQEKEQQQQQQPSSWFQKLNPFSGGGKTV</sequence>
<dbReference type="InterPro" id="IPR026569">
    <property type="entry name" value="Ribosomal_bL28"/>
</dbReference>
<dbReference type="PANTHER" id="PTHR13528">
    <property type="entry name" value="39S RIBOSOMAL PROTEIN L28, MITOCHONDRIAL"/>
    <property type="match status" value="1"/>
</dbReference>
<name>A0A9N6ZG91_9CRUS</name>
<protein>
    <recommendedName>
        <fullName evidence="4">Large ribosomal subunit protein bL28m</fullName>
    </recommendedName>
    <alternativeName>
        <fullName evidence="5">39S ribosomal protein L28, mitochondrial</fullName>
    </alternativeName>
</protein>
<keyword evidence="3" id="KW-0687">Ribonucleoprotein</keyword>
<evidence type="ECO:0000256" key="1">
    <source>
        <dbReference type="ARBA" id="ARBA00008760"/>
    </source>
</evidence>
<dbReference type="EMBL" id="OC989233">
    <property type="protein sequence ID" value="CAG4645888.1"/>
    <property type="molecule type" value="Genomic_DNA"/>
</dbReference>
<dbReference type="GO" id="GO:0005762">
    <property type="term" value="C:mitochondrial large ribosomal subunit"/>
    <property type="evidence" value="ECO:0007669"/>
    <property type="project" value="TreeGrafter"/>
</dbReference>
<gene>
    <name evidence="7" type="primary">EOG090X0GHI</name>
</gene>
<dbReference type="GO" id="GO:0003735">
    <property type="term" value="F:structural constituent of ribosome"/>
    <property type="evidence" value="ECO:0007669"/>
    <property type="project" value="InterPro"/>
</dbReference>
<organism evidence="7">
    <name type="scientific">Lynceus sp. MCZ IZ 141354</name>
    <dbReference type="NCBI Taxonomy" id="1930659"/>
    <lineage>
        <taxon>Eukaryota</taxon>
        <taxon>Metazoa</taxon>
        <taxon>Ecdysozoa</taxon>
        <taxon>Arthropoda</taxon>
        <taxon>Crustacea</taxon>
        <taxon>Branchiopoda</taxon>
        <taxon>Diplostraca</taxon>
        <taxon>Laevicaudata</taxon>
        <taxon>Lynceidae</taxon>
        <taxon>Lynceus</taxon>
    </lineage>
</organism>
<reference evidence="7" key="1">
    <citation type="submission" date="2021-04" db="EMBL/GenBank/DDBJ databases">
        <authorList>
            <person name="Cornetti L."/>
        </authorList>
    </citation>
    <scope>NUCLEOTIDE SEQUENCE</scope>
</reference>
<evidence type="ECO:0000256" key="6">
    <source>
        <dbReference type="SAM" id="MobiDB-lite"/>
    </source>
</evidence>
<feature type="compositionally biased region" description="Low complexity" evidence="6">
    <location>
        <begin position="240"/>
        <end position="252"/>
    </location>
</feature>
<dbReference type="SUPFAM" id="SSF143800">
    <property type="entry name" value="L28p-like"/>
    <property type="match status" value="1"/>
</dbReference>
<evidence type="ECO:0000256" key="2">
    <source>
        <dbReference type="ARBA" id="ARBA00022980"/>
    </source>
</evidence>
<comment type="similarity">
    <text evidence="1">Belongs to the bacterial ribosomal protein bL28 family.</text>
</comment>
<dbReference type="PANTHER" id="PTHR13528:SF2">
    <property type="entry name" value="LARGE RIBOSOMAL SUBUNIT PROTEIN BL28M"/>
    <property type="match status" value="1"/>
</dbReference>